<feature type="non-terminal residue" evidence="2">
    <location>
        <position position="484"/>
    </location>
</feature>
<proteinExistence type="predicted"/>
<evidence type="ECO:0000313" key="3">
    <source>
        <dbReference type="Proteomes" id="UP000649617"/>
    </source>
</evidence>
<organism evidence="2 3">
    <name type="scientific">Symbiodinium pilosum</name>
    <name type="common">Dinoflagellate</name>
    <dbReference type="NCBI Taxonomy" id="2952"/>
    <lineage>
        <taxon>Eukaryota</taxon>
        <taxon>Sar</taxon>
        <taxon>Alveolata</taxon>
        <taxon>Dinophyceae</taxon>
        <taxon>Suessiales</taxon>
        <taxon>Symbiodiniaceae</taxon>
        <taxon>Symbiodinium</taxon>
    </lineage>
</organism>
<keyword evidence="1" id="KW-0732">Signal</keyword>
<comment type="caution">
    <text evidence="2">The sequence shown here is derived from an EMBL/GenBank/DDBJ whole genome shotgun (WGS) entry which is preliminary data.</text>
</comment>
<evidence type="ECO:0000313" key="2">
    <source>
        <dbReference type="EMBL" id="CAE7257199.1"/>
    </source>
</evidence>
<protein>
    <submittedName>
        <fullName evidence="2">Uncharacterized protein</fullName>
    </submittedName>
</protein>
<accession>A0A812M332</accession>
<dbReference type="OrthoDB" id="439480at2759"/>
<dbReference type="Proteomes" id="UP000649617">
    <property type="component" value="Unassembled WGS sequence"/>
</dbReference>
<evidence type="ECO:0000256" key="1">
    <source>
        <dbReference type="SAM" id="SignalP"/>
    </source>
</evidence>
<feature type="signal peptide" evidence="1">
    <location>
        <begin position="1"/>
        <end position="19"/>
    </location>
</feature>
<gene>
    <name evidence="2" type="ORF">SPIL2461_LOCUS5258</name>
</gene>
<keyword evidence="3" id="KW-1185">Reference proteome</keyword>
<feature type="chain" id="PRO_5032652599" evidence="1">
    <location>
        <begin position="20"/>
        <end position="484"/>
    </location>
</feature>
<dbReference type="AlphaFoldDB" id="A0A812M332"/>
<reference evidence="2" key="1">
    <citation type="submission" date="2021-02" db="EMBL/GenBank/DDBJ databases">
        <authorList>
            <person name="Dougan E. K."/>
            <person name="Rhodes N."/>
            <person name="Thang M."/>
            <person name="Chan C."/>
        </authorList>
    </citation>
    <scope>NUCLEOTIDE SEQUENCE</scope>
</reference>
<dbReference type="EMBL" id="CAJNIZ010007328">
    <property type="protein sequence ID" value="CAE7257199.1"/>
    <property type="molecule type" value="Genomic_DNA"/>
</dbReference>
<name>A0A812M332_SYMPI</name>
<sequence>MLRWVSCLTLCSLVLRCQGIRGTSSFTGPSSSLLSSASASSIALHQAVTFSRQTMSGIRDSFAAVATDPDVADAEEADEASELMSYLFNATLQKCNELDAEGGNINLKNRLQHICSQANASGLLEILSEKINDAAVAQWLCSVTGVATDQLLKFTLYTVKAVSTLAPLPPPLGVVLHKAADMVLNRLSQEAEADLQSLESKMEQVSQRVFAEELLRLGTAQARAAKDQIQEMSVMDALWSDSIETGSSRDKGFARTLSKASSFNRWSAIEQDLATSAELLRPPSSIRDVQERAKFARILKPHLEMHMLVLCNMHRAAQGSKHEARLHQTLAKKARRVASVLLPDLLLLSAAQRDWPAAVLKAALTNPLLPRSTDVTCRDMQEDNVFAFEYLAVCVWLPLVSMQSEQPPRMYANPLRAPLRSNGDTAQTGFHEFTQVLDFGGGSEGDIDGNGYMLEGYRMECNESGHFEIIQRLYQKHSWGRGEQ</sequence>